<evidence type="ECO:0000313" key="2">
    <source>
        <dbReference type="EMBL" id="KAK8876807.1"/>
    </source>
</evidence>
<name>A0ABR2JFZ1_9PEZI</name>
<dbReference type="EMBL" id="JAPCWZ010000002">
    <property type="protein sequence ID" value="KAK8876807.1"/>
    <property type="molecule type" value="Genomic_DNA"/>
</dbReference>
<organism evidence="2 3">
    <name type="scientific">Apiospora arundinis</name>
    <dbReference type="NCBI Taxonomy" id="335852"/>
    <lineage>
        <taxon>Eukaryota</taxon>
        <taxon>Fungi</taxon>
        <taxon>Dikarya</taxon>
        <taxon>Ascomycota</taxon>
        <taxon>Pezizomycotina</taxon>
        <taxon>Sordariomycetes</taxon>
        <taxon>Xylariomycetidae</taxon>
        <taxon>Amphisphaeriales</taxon>
        <taxon>Apiosporaceae</taxon>
        <taxon>Apiospora</taxon>
    </lineage>
</organism>
<keyword evidence="1" id="KW-0472">Membrane</keyword>
<sequence>MTTNLYLCLELGLVLLICSALVEVGLISTTLAWLTPRASPATSAGFHFYDGVSADSPQYTLSAVPAHFLTVQTYVALADGGLTFLLIGAGGFLAFWARRRHLRLYHRHSYHLRHTSSLASRTLLYCYYAWVGLQVPLLLFTAATLGLVFNVTAARQGQEIRVDAAIKASPSNSSSSGVPEPYPLDSWTPQSWFPAVLDLDLVESRGDIRAAVSIMQGWFWNLCPLLVFQVVVAVLASLELVQWRRARQTRTSHEIKRLSRV</sequence>
<evidence type="ECO:0000313" key="3">
    <source>
        <dbReference type="Proteomes" id="UP001390339"/>
    </source>
</evidence>
<feature type="transmembrane region" description="Helical" evidence="1">
    <location>
        <begin position="123"/>
        <end position="149"/>
    </location>
</feature>
<accession>A0ABR2JFZ1</accession>
<evidence type="ECO:0008006" key="4">
    <source>
        <dbReference type="Google" id="ProtNLM"/>
    </source>
</evidence>
<evidence type="ECO:0000256" key="1">
    <source>
        <dbReference type="SAM" id="Phobius"/>
    </source>
</evidence>
<keyword evidence="1" id="KW-1133">Transmembrane helix</keyword>
<keyword evidence="3" id="KW-1185">Reference proteome</keyword>
<feature type="transmembrane region" description="Helical" evidence="1">
    <location>
        <begin position="218"/>
        <end position="241"/>
    </location>
</feature>
<reference evidence="2 3" key="1">
    <citation type="journal article" date="2024" name="IMA Fungus">
        <title>Apiospora arundinis, a panoply of carbohydrate-active enzymes and secondary metabolites.</title>
        <authorList>
            <person name="Sorensen T."/>
            <person name="Petersen C."/>
            <person name="Muurmann A.T."/>
            <person name="Christiansen J.V."/>
            <person name="Brundto M.L."/>
            <person name="Overgaard C.K."/>
            <person name="Boysen A.T."/>
            <person name="Wollenberg R.D."/>
            <person name="Larsen T.O."/>
            <person name="Sorensen J.L."/>
            <person name="Nielsen K.L."/>
            <person name="Sondergaard T.E."/>
        </authorList>
    </citation>
    <scope>NUCLEOTIDE SEQUENCE [LARGE SCALE GENOMIC DNA]</scope>
    <source>
        <strain evidence="2 3">AAU 773</strain>
    </source>
</reference>
<feature type="transmembrane region" description="Helical" evidence="1">
    <location>
        <begin position="74"/>
        <end position="97"/>
    </location>
</feature>
<protein>
    <recommendedName>
        <fullName evidence="4">Transmembrane protein</fullName>
    </recommendedName>
</protein>
<keyword evidence="1" id="KW-0812">Transmembrane</keyword>
<proteinExistence type="predicted"/>
<dbReference type="Proteomes" id="UP001390339">
    <property type="component" value="Unassembled WGS sequence"/>
</dbReference>
<comment type="caution">
    <text evidence="2">The sequence shown here is derived from an EMBL/GenBank/DDBJ whole genome shotgun (WGS) entry which is preliminary data.</text>
</comment>
<feature type="transmembrane region" description="Helical" evidence="1">
    <location>
        <begin position="12"/>
        <end position="34"/>
    </location>
</feature>
<gene>
    <name evidence="2" type="ORF">PGQ11_001753</name>
</gene>